<keyword evidence="2" id="KW-1185">Reference proteome</keyword>
<accession>A0AAE7RWL0</accession>
<evidence type="ECO:0000313" key="2">
    <source>
        <dbReference type="Proteomes" id="UP000827483"/>
    </source>
</evidence>
<organism evidence="1 2">
    <name type="scientific">uncultured phage cr105_1</name>
    <dbReference type="NCBI Taxonomy" id="2986415"/>
    <lineage>
        <taxon>Viruses</taxon>
        <taxon>Duplodnaviria</taxon>
        <taxon>Heunggongvirae</taxon>
        <taxon>Uroviricota</taxon>
        <taxon>Caudoviricetes</taxon>
        <taxon>Crassvirales</taxon>
        <taxon>Suoliviridae</taxon>
        <taxon>Loutivirinae</taxon>
        <taxon>Buchavirus</taxon>
        <taxon>Buchavirus intestinalis</taxon>
    </lineage>
</organism>
<dbReference type="Proteomes" id="UP000827483">
    <property type="component" value="Segment"/>
</dbReference>
<name>A0AAE7RWL0_9CAUD</name>
<reference evidence="1 2" key="1">
    <citation type="submission" date="2021-04" db="EMBL/GenBank/DDBJ databases">
        <authorList>
            <person name="Shkoporov A.N."/>
            <person name="Stockdale S.R."/>
            <person name="Guerin E."/>
            <person name="Ross R.P."/>
            <person name="Hill C."/>
        </authorList>
    </citation>
    <scope>NUCLEOTIDE SEQUENCE [LARGE SCALE GENOMIC DNA]</scope>
    <source>
        <strain evidence="2">cr105_1</strain>
    </source>
</reference>
<protein>
    <submittedName>
        <fullName evidence="1">Uncharacterized protein</fullName>
    </submittedName>
</protein>
<gene>
    <name evidence="1" type="primary">gp_72799</name>
</gene>
<dbReference type="EMBL" id="MZ130493">
    <property type="protein sequence ID" value="QWM90769.2"/>
    <property type="molecule type" value="Genomic_DNA"/>
</dbReference>
<sequence>MKKKNKINKYQTGGYNFNSDYIKSRYQNITSNPLQPISPAMSAQVPQKLSGNPIQTQPYNPSTSPNIMGVAGGMIGGAGDMLTLVGGNSNASTGGEAAKESVQSVFKGAATGAKMGEALGPVGAVVGGIGGAVVGSIGKSGKVQVNGFYEDPTLTLGTGFKGAVQNKGLREKYRREKERVLGNRFALQNSALLNADWNETYDQYVDTMAYGGTTSSLAYVDDGELINTPDGNILEVPEEGKPTDSNLVNIPEGSRILSDTLKVPGSKETFAQMGKRMMSKKKSKGKDKYAENSAKLNQMNDQMIHDQLFNLQESIKISKKSPANNFKDGGTKRGFTYRDNSGKEYNYQVGDTFDYKGRKYKVTDRNSAVPLDGKYSDFNTNMNPDNVLTPLYQTQRLPINLPNVDALASTIAANRIARRPRAKMVDTVNNELDLSNETIDRLGTERIPMSYSASPTRKRTVSSTTAIPATRSTRTNVTTTDLPLIDNTLDLSAEYPSRLGQETIYTNPSTLSSEVPEAGSTRSPRIRNSFDWRKLGQGLTDLAALTPVLSNLGTTAESFDTVYNPYSSQILSTMAGRKYDITPARRAIRENRAISNYNASQSNTNTGANMAYRLQSQVAADKAIADLYSQKSNIENQYKGEYANTLNNLGQQFVSARNMSTDLNARSRAAARNINREALSQISNYAQNRRLMNNQRSRDMAMLDAYAPFLESVYTTADYSNLMNKFRR</sequence>
<proteinExistence type="predicted"/>
<evidence type="ECO:0000313" key="1">
    <source>
        <dbReference type="EMBL" id="QWM90769.2"/>
    </source>
</evidence>